<gene>
    <name evidence="4" type="ORF">RND81_09G064700</name>
</gene>
<dbReference type="InterPro" id="IPR036691">
    <property type="entry name" value="Endo/exonu/phosph_ase_sf"/>
</dbReference>
<proteinExistence type="predicted"/>
<evidence type="ECO:0000313" key="5">
    <source>
        <dbReference type="Proteomes" id="UP001443914"/>
    </source>
</evidence>
<dbReference type="InterPro" id="IPR005135">
    <property type="entry name" value="Endo/exonuclease/phosphatase"/>
</dbReference>
<feature type="domain" description="Endonuclease/exonuclease/phosphatase" evidence="2">
    <location>
        <begin position="383"/>
        <end position="602"/>
    </location>
</feature>
<reference evidence="4" key="1">
    <citation type="submission" date="2024-03" db="EMBL/GenBank/DDBJ databases">
        <title>WGS assembly of Saponaria officinalis var. Norfolk2.</title>
        <authorList>
            <person name="Jenkins J."/>
            <person name="Shu S."/>
            <person name="Grimwood J."/>
            <person name="Barry K."/>
            <person name="Goodstein D."/>
            <person name="Schmutz J."/>
            <person name="Leebens-Mack J."/>
            <person name="Osbourn A."/>
        </authorList>
    </citation>
    <scope>NUCLEOTIDE SEQUENCE [LARGE SCALE GENOMIC DNA]</scope>
    <source>
        <strain evidence="4">JIC</strain>
    </source>
</reference>
<dbReference type="PANTHER" id="PTHR33233">
    <property type="entry name" value="ENDONUCLEASE/EXONUCLEASE/PHOSPHATASE"/>
    <property type="match status" value="1"/>
</dbReference>
<dbReference type="AlphaFoldDB" id="A0AAW1IJH2"/>
<evidence type="ECO:0008006" key="6">
    <source>
        <dbReference type="Google" id="ProtNLM"/>
    </source>
</evidence>
<dbReference type="PANTHER" id="PTHR33233:SF17">
    <property type="entry name" value="DUF4283 DOMAIN-CONTAINING PROTEIN"/>
    <property type="match status" value="1"/>
</dbReference>
<accession>A0AAW1IJH2</accession>
<feature type="domain" description="DUF4283" evidence="3">
    <location>
        <begin position="117"/>
        <end position="198"/>
    </location>
</feature>
<dbReference type="Proteomes" id="UP001443914">
    <property type="component" value="Unassembled WGS sequence"/>
</dbReference>
<evidence type="ECO:0000256" key="1">
    <source>
        <dbReference type="SAM" id="MobiDB-lite"/>
    </source>
</evidence>
<dbReference type="InterPro" id="IPR025558">
    <property type="entry name" value="DUF4283"/>
</dbReference>
<evidence type="ECO:0000313" key="4">
    <source>
        <dbReference type="EMBL" id="KAK9689526.1"/>
    </source>
</evidence>
<feature type="region of interest" description="Disordered" evidence="1">
    <location>
        <begin position="1"/>
        <end position="25"/>
    </location>
</feature>
<keyword evidence="5" id="KW-1185">Reference proteome</keyword>
<dbReference type="Pfam" id="PF03372">
    <property type="entry name" value="Exo_endo_phos"/>
    <property type="match status" value="1"/>
</dbReference>
<dbReference type="GO" id="GO:0003824">
    <property type="term" value="F:catalytic activity"/>
    <property type="evidence" value="ECO:0007669"/>
    <property type="project" value="InterPro"/>
</dbReference>
<protein>
    <recommendedName>
        <fullName evidence="6">DUF4283 domain-containing protein</fullName>
    </recommendedName>
</protein>
<evidence type="ECO:0000259" key="2">
    <source>
        <dbReference type="Pfam" id="PF03372"/>
    </source>
</evidence>
<comment type="caution">
    <text evidence="4">The sequence shown here is derived from an EMBL/GenBank/DDBJ whole genome shotgun (WGS) entry which is preliminary data.</text>
</comment>
<dbReference type="Gene3D" id="3.60.10.10">
    <property type="entry name" value="Endonuclease/exonuclease/phosphatase"/>
    <property type="match status" value="1"/>
</dbReference>
<dbReference type="EMBL" id="JBDFQZ010000009">
    <property type="protein sequence ID" value="KAK9689526.1"/>
    <property type="molecule type" value="Genomic_DNA"/>
</dbReference>
<name>A0AAW1IJH2_SAPOF</name>
<organism evidence="4 5">
    <name type="scientific">Saponaria officinalis</name>
    <name type="common">Common soapwort</name>
    <name type="synonym">Lychnis saponaria</name>
    <dbReference type="NCBI Taxonomy" id="3572"/>
    <lineage>
        <taxon>Eukaryota</taxon>
        <taxon>Viridiplantae</taxon>
        <taxon>Streptophyta</taxon>
        <taxon>Embryophyta</taxon>
        <taxon>Tracheophyta</taxon>
        <taxon>Spermatophyta</taxon>
        <taxon>Magnoliopsida</taxon>
        <taxon>eudicotyledons</taxon>
        <taxon>Gunneridae</taxon>
        <taxon>Pentapetalae</taxon>
        <taxon>Caryophyllales</taxon>
        <taxon>Caryophyllaceae</taxon>
        <taxon>Caryophylleae</taxon>
        <taxon>Saponaria</taxon>
    </lineage>
</organism>
<evidence type="ECO:0000259" key="3">
    <source>
        <dbReference type="Pfam" id="PF14111"/>
    </source>
</evidence>
<dbReference type="Pfam" id="PF14111">
    <property type="entry name" value="DUF4283"/>
    <property type="match status" value="1"/>
</dbReference>
<dbReference type="SUPFAM" id="SSF56219">
    <property type="entry name" value="DNase I-like"/>
    <property type="match status" value="1"/>
</dbReference>
<sequence length="846" mass="94872">MSVTRKARVPSIARSTASKGAAPSGQLSLEDFLSPQFGDSLVPPPPVPVVDTVTTSASPGSVPVVVAASTTGNPTSDALKNRIGGGVKEKQGLELEFIESDDDLVRIQLEEVVEEVEYWANTLVGFVLGGNPHVNVMSEFAAKHWKHVARPQILFHSKGWFFFKFASKADMEVILKGGPWNFKTRQLILKPWTTSFSFVKERVSTVPVWVLLPNLDVQFWSAKALSKIASRVGKPLYTDKCTESKAKISFARVLVEVDLMKDLIYEVRIQGPFGDLIEQEVCYEWVPYFCTHCVKIGHSNEKCKKLAKVRAKEVVVEPAVESVNDVGVSVEGPGFVVSGEQPVSEQVQVETVVEVHNEGTLLKDCRRRMRRLSWSHLMFLSAWNIRGLNAPSKQQELRSFLLLHKVDLVGILETRVKEHNALGVQRKVFPRGWKLVSNYQCHPNGRLWVAWRSARVHLDILGIYDQLVWCLVQNNGVEFYLGLVYGLNDREGRRRLWSLVASLMGGSAAPCLLMGDFNVTLFEADRKSSYAADMASIEDFRSCCASNGLVDFHFTGFTFTWCNKQEGLDRTWCKLDRVMGNAAWFQSFGVAAEFLAAGISDHSPALLNLDPAVGQRHGGFKFLNGWLQDPQVHSLIEDAWGLDVRGTRMFKLISKLKAVKRQLRSYHRTRFTNISHKVDQSREALSLVQAELQLHPWDSSLMMQERQLLQGFLKVQGIERMFYQQRAKIQYIQQHDENTRFFQAKMRENALRNKVHCISTLQGDVAHKDADIGDAFVEFYTGLLGSSTSTLPLTSDDIDGARVDGQLHQLLVHPITDTEIKDALFGIPDDKAPGPDGFSSGFFKSS</sequence>